<dbReference type="Proteomes" id="UP000033188">
    <property type="component" value="Chromosome 2"/>
</dbReference>
<evidence type="ECO:0000313" key="2">
    <source>
        <dbReference type="Proteomes" id="UP000033188"/>
    </source>
</evidence>
<reference evidence="2" key="1">
    <citation type="submission" date="2014-06" db="EMBL/GenBank/DDBJ databases">
        <authorList>
            <person name="Aslett M."/>
            <person name="De Silva N."/>
        </authorList>
    </citation>
    <scope>NUCLEOTIDE SEQUENCE [LARGE SCALE GENOMIC DNA]</scope>
    <source>
        <strain evidence="2">Bond</strain>
    </source>
</reference>
<dbReference type="AlphaFoldDB" id="A0A061D443"/>
<dbReference type="GeneID" id="24564057"/>
<keyword evidence="2" id="KW-1185">Reference proteome</keyword>
<protein>
    <submittedName>
        <fullName evidence="1">Uncharacterized protein</fullName>
    </submittedName>
</protein>
<gene>
    <name evidence="1" type="ORF">BBBOND_0206740</name>
</gene>
<proteinExistence type="predicted"/>
<dbReference type="KEGG" id="bbig:BBBOND_0206740"/>
<organism evidence="1 2">
    <name type="scientific">Babesia bigemina</name>
    <dbReference type="NCBI Taxonomy" id="5866"/>
    <lineage>
        <taxon>Eukaryota</taxon>
        <taxon>Sar</taxon>
        <taxon>Alveolata</taxon>
        <taxon>Apicomplexa</taxon>
        <taxon>Aconoidasida</taxon>
        <taxon>Piroplasmida</taxon>
        <taxon>Babesiidae</taxon>
        <taxon>Babesia</taxon>
    </lineage>
</organism>
<dbReference type="EMBL" id="LK391708">
    <property type="protein sequence ID" value="CDR95516.1"/>
    <property type="molecule type" value="Genomic_DNA"/>
</dbReference>
<accession>A0A061D443</accession>
<dbReference type="VEuPathDB" id="PiroplasmaDB:BBBOND_0206740"/>
<name>A0A061D443_BABBI</name>
<sequence length="80" mass="9044">MCMGVFIDKSMPNAEPFFDVVPTLSHMCFAFTVKSERVFKYVVTKMECWSLAAFSLLAILVGETRGQTTKIDQTLESKQI</sequence>
<dbReference type="RefSeq" id="XP_012767702.1">
    <property type="nucleotide sequence ID" value="XM_012912248.1"/>
</dbReference>
<evidence type="ECO:0000313" key="1">
    <source>
        <dbReference type="EMBL" id="CDR95516.1"/>
    </source>
</evidence>